<feature type="transmembrane region" description="Helical" evidence="6">
    <location>
        <begin position="562"/>
        <end position="583"/>
    </location>
</feature>
<feature type="domain" description="Pyrrolo-quinoline quinone repeat" evidence="7">
    <location>
        <begin position="317"/>
        <end position="468"/>
    </location>
</feature>
<name>A0AAD9KQF3_RIDPI</name>
<dbReference type="PANTHER" id="PTHR21419:SF23">
    <property type="entry name" value="PROTEIN DEFECTIVE IN EXINE FORMATION 1"/>
    <property type="match status" value="1"/>
</dbReference>
<dbReference type="InterPro" id="IPR045232">
    <property type="entry name" value="FAM234"/>
</dbReference>
<evidence type="ECO:0000256" key="2">
    <source>
        <dbReference type="ARBA" id="ARBA00022692"/>
    </source>
</evidence>
<dbReference type="InterPro" id="IPR013517">
    <property type="entry name" value="FG-GAP"/>
</dbReference>
<dbReference type="GO" id="GO:0016020">
    <property type="term" value="C:membrane"/>
    <property type="evidence" value="ECO:0007669"/>
    <property type="project" value="UniProtKB-SubCell"/>
</dbReference>
<evidence type="ECO:0000259" key="8">
    <source>
        <dbReference type="Pfam" id="PF23722"/>
    </source>
</evidence>
<dbReference type="Gene3D" id="2.130.10.10">
    <property type="entry name" value="YVTN repeat-like/Quinoprotein amine dehydrogenase"/>
    <property type="match status" value="1"/>
</dbReference>
<dbReference type="InterPro" id="IPR002372">
    <property type="entry name" value="PQQ_rpt_dom"/>
</dbReference>
<evidence type="ECO:0000313" key="9">
    <source>
        <dbReference type="EMBL" id="KAK2175382.1"/>
    </source>
</evidence>
<dbReference type="InterPro" id="IPR015943">
    <property type="entry name" value="WD40/YVTN_repeat-like_dom_sf"/>
</dbReference>
<evidence type="ECO:0000256" key="4">
    <source>
        <dbReference type="ARBA" id="ARBA00022989"/>
    </source>
</evidence>
<comment type="caution">
    <text evidence="9">The sequence shown here is derived from an EMBL/GenBank/DDBJ whole genome shotgun (WGS) entry which is preliminary data.</text>
</comment>
<proteinExistence type="predicted"/>
<dbReference type="InterPro" id="IPR028994">
    <property type="entry name" value="Integrin_alpha_N"/>
</dbReference>
<keyword evidence="3" id="KW-0732">Signal</keyword>
<gene>
    <name evidence="9" type="ORF">NP493_737g02039</name>
</gene>
<accession>A0AAD9KQF3</accession>
<dbReference type="InterPro" id="IPR056376">
    <property type="entry name" value="DEX1_C"/>
</dbReference>
<evidence type="ECO:0000256" key="6">
    <source>
        <dbReference type="SAM" id="Phobius"/>
    </source>
</evidence>
<evidence type="ECO:0000256" key="3">
    <source>
        <dbReference type="ARBA" id="ARBA00022729"/>
    </source>
</evidence>
<dbReference type="EMBL" id="JAODUO010000734">
    <property type="protein sequence ID" value="KAK2175382.1"/>
    <property type="molecule type" value="Genomic_DNA"/>
</dbReference>
<evidence type="ECO:0000256" key="1">
    <source>
        <dbReference type="ARBA" id="ARBA00004167"/>
    </source>
</evidence>
<dbReference type="SUPFAM" id="SSF69318">
    <property type="entry name" value="Integrin alpha N-terminal domain"/>
    <property type="match status" value="1"/>
</dbReference>
<evidence type="ECO:0000259" key="7">
    <source>
        <dbReference type="Pfam" id="PF13360"/>
    </source>
</evidence>
<keyword evidence="10" id="KW-1185">Reference proteome</keyword>
<feature type="domain" description="DEX1 C-terminal" evidence="8">
    <location>
        <begin position="495"/>
        <end position="554"/>
    </location>
</feature>
<evidence type="ECO:0000256" key="5">
    <source>
        <dbReference type="ARBA" id="ARBA00023136"/>
    </source>
</evidence>
<keyword evidence="4 6" id="KW-1133">Transmembrane helix</keyword>
<protein>
    <submittedName>
        <fullName evidence="9">Uncharacterized protein</fullName>
    </submittedName>
</protein>
<dbReference type="Pfam" id="PF13517">
    <property type="entry name" value="FG-GAP_3"/>
    <property type="match status" value="1"/>
</dbReference>
<organism evidence="9 10">
    <name type="scientific">Ridgeia piscesae</name>
    <name type="common">Tubeworm</name>
    <dbReference type="NCBI Taxonomy" id="27915"/>
    <lineage>
        <taxon>Eukaryota</taxon>
        <taxon>Metazoa</taxon>
        <taxon>Spiralia</taxon>
        <taxon>Lophotrochozoa</taxon>
        <taxon>Annelida</taxon>
        <taxon>Polychaeta</taxon>
        <taxon>Sedentaria</taxon>
        <taxon>Canalipalpata</taxon>
        <taxon>Sabellida</taxon>
        <taxon>Siboglinidae</taxon>
        <taxon>Ridgeia</taxon>
    </lineage>
</organism>
<dbReference type="AlphaFoldDB" id="A0AAD9KQF3"/>
<keyword evidence="5 6" id="KW-0472">Membrane</keyword>
<dbReference type="Proteomes" id="UP001209878">
    <property type="component" value="Unassembled WGS sequence"/>
</dbReference>
<comment type="subcellular location">
    <subcellularLocation>
        <location evidence="1">Membrane</location>
        <topology evidence="1">Single-pass membrane protein</topology>
    </subcellularLocation>
</comment>
<dbReference type="Pfam" id="PF23722">
    <property type="entry name" value="Beta-sand_DEX1"/>
    <property type="match status" value="1"/>
</dbReference>
<reference evidence="9" key="1">
    <citation type="journal article" date="2023" name="Mol. Biol. Evol.">
        <title>Third-Generation Sequencing Reveals the Adaptive Role of the Epigenome in Three Deep-Sea Polychaetes.</title>
        <authorList>
            <person name="Perez M."/>
            <person name="Aroh O."/>
            <person name="Sun Y."/>
            <person name="Lan Y."/>
            <person name="Juniper S.K."/>
            <person name="Young C.R."/>
            <person name="Angers B."/>
            <person name="Qian P.Y."/>
        </authorList>
    </citation>
    <scope>NUCLEOTIDE SEQUENCE</scope>
    <source>
        <strain evidence="9">R07B-5</strain>
    </source>
</reference>
<dbReference type="PANTHER" id="PTHR21419">
    <property type="match status" value="1"/>
</dbReference>
<dbReference type="Pfam" id="PF13360">
    <property type="entry name" value="PQQ_2"/>
    <property type="match status" value="1"/>
</dbReference>
<keyword evidence="2 6" id="KW-0812">Transmembrane</keyword>
<sequence length="598" mass="64818">MLTPTLLWRLINDPHIIHMRCATELKVLWRRAVGSAPFASVPLVSYIDGDGKLDIIAVPSTGDVYVLQGETGQNVANGHWPYTAQMTSVHASPIQYDLDGDGVLDVLILTTTGEFVALKSNGDLIPGKQSQLPPVYVPRNWYKEMITVDRTDIHNYIRTASPETVEKSEYVVVSPKVLASAVLADLSGSGVPDQLVIPVSYYQDPSEYRQPNSIDMNNYLASAVVIFNLTSMQTVRTILMELTKVTSEYPGYVLFSPVVVNLDGNKSELDIIVATSAGYLHVVSANGQARPGFPVHTDTVCGQVAVENVTGDGQLEMIVADRSGNVECYAADGQLVWQTRISKSCTSGPKVADLRLRGAMDVAVASDDGQLWVLDGANGHIVPGWPVKVARSLSAPVIVTRLSHTAVPSLVTLADDRHIHIISGDGGCRQTFNVGELSFVSIVSHDLVSSSPGLELLVASRDGTVLCVGQAPDEQVEPLSSLYSSPMEHLHNVATYYNGQVFIGNLLMATRVYNVPGQYDISIDVPHRPLSTLLQVRLTTSYGQVFTDHIPVSFYKAFIGDLQWLMVVPTVLVAGLLLFTHGFPSVDLLPRSLLSKTS</sequence>
<evidence type="ECO:0000313" key="10">
    <source>
        <dbReference type="Proteomes" id="UP001209878"/>
    </source>
</evidence>